<evidence type="ECO:0000313" key="2">
    <source>
        <dbReference type="EMBL" id="KAF2595846.1"/>
    </source>
</evidence>
<comment type="caution">
    <text evidence="2">The sequence shown here is derived from an EMBL/GenBank/DDBJ whole genome shotgun (WGS) entry which is preliminary data.</text>
</comment>
<dbReference type="SUPFAM" id="SSF56219">
    <property type="entry name" value="DNase I-like"/>
    <property type="match status" value="1"/>
</dbReference>
<feature type="region of interest" description="Disordered" evidence="1">
    <location>
        <begin position="1"/>
        <end position="70"/>
    </location>
</feature>
<dbReference type="InterPro" id="IPR036691">
    <property type="entry name" value="Endo/exonu/phosph_ase_sf"/>
</dbReference>
<proteinExistence type="predicted"/>
<name>A0A8S9KRC4_BRACR</name>
<feature type="compositionally biased region" description="Basic residues" evidence="1">
    <location>
        <begin position="56"/>
        <end position="69"/>
    </location>
</feature>
<gene>
    <name evidence="2" type="ORF">F2Q68_00012364</name>
</gene>
<dbReference type="Proteomes" id="UP000712281">
    <property type="component" value="Unassembled WGS sequence"/>
</dbReference>
<evidence type="ECO:0008006" key="4">
    <source>
        <dbReference type="Google" id="ProtNLM"/>
    </source>
</evidence>
<protein>
    <recommendedName>
        <fullName evidence="4">Endonuclease/exonuclease/phosphatase domain-containing protein</fullName>
    </recommendedName>
</protein>
<feature type="compositionally biased region" description="Polar residues" evidence="1">
    <location>
        <begin position="27"/>
        <end position="38"/>
    </location>
</feature>
<evidence type="ECO:0000313" key="3">
    <source>
        <dbReference type="Proteomes" id="UP000712281"/>
    </source>
</evidence>
<organism evidence="2 3">
    <name type="scientific">Brassica cretica</name>
    <name type="common">Mustard</name>
    <dbReference type="NCBI Taxonomy" id="69181"/>
    <lineage>
        <taxon>Eukaryota</taxon>
        <taxon>Viridiplantae</taxon>
        <taxon>Streptophyta</taxon>
        <taxon>Embryophyta</taxon>
        <taxon>Tracheophyta</taxon>
        <taxon>Spermatophyta</taxon>
        <taxon>Magnoliopsida</taxon>
        <taxon>eudicotyledons</taxon>
        <taxon>Gunneridae</taxon>
        <taxon>Pentapetalae</taxon>
        <taxon>rosids</taxon>
        <taxon>malvids</taxon>
        <taxon>Brassicales</taxon>
        <taxon>Brassicaceae</taxon>
        <taxon>Brassiceae</taxon>
        <taxon>Brassica</taxon>
    </lineage>
</organism>
<reference evidence="2" key="1">
    <citation type="submission" date="2019-12" db="EMBL/GenBank/DDBJ databases">
        <title>Genome sequencing and annotation of Brassica cretica.</title>
        <authorList>
            <person name="Studholme D.J."/>
            <person name="Sarris P.F."/>
        </authorList>
    </citation>
    <scope>NUCLEOTIDE SEQUENCE</scope>
    <source>
        <strain evidence="2">PFS-001/15</strain>
        <tissue evidence="2">Leaf</tissue>
    </source>
</reference>
<evidence type="ECO:0000256" key="1">
    <source>
        <dbReference type="SAM" id="MobiDB-lite"/>
    </source>
</evidence>
<dbReference type="AlphaFoldDB" id="A0A8S9KRC4"/>
<dbReference type="EMBL" id="QGKW02000717">
    <property type="protein sequence ID" value="KAF2595846.1"/>
    <property type="molecule type" value="Genomic_DNA"/>
</dbReference>
<accession>A0A8S9KRC4</accession>
<dbReference type="Gene3D" id="3.60.10.10">
    <property type="entry name" value="Endonuclease/exonuclease/phosphatase"/>
    <property type="match status" value="1"/>
</dbReference>
<sequence length="190" mass="21630">MQPSYKEDTPPPVQNREKNKHKKEPTPKSTSATPNILNGMSARKRNISHMRFSPGRGKKSPQNKKHKREPLKANPQSFFLIWSKDIELTVNSSSPNHIDTTIISKGIPFRATFVYGEPDHSKRQAIWQMLTNLQPANGEPWFLSGDFNEIIDNSEKKGCVVRAEGIFCAFRAFLAQNDLFDIKHHGNFLS</sequence>